<sequence length="189" mass="21303">MQHISWEIAEGFNFPESFGKPQDTSNVKITPRWTQEESGESVFLTGIYHISANVAFAEGETPHHGTSTWTTIEDLDMQGESGYFEYAVPLHVNLPRDRVNKDVPVEIKVDYITTTFQDDGSCHFSWQATCNYEEPQAATAQVEAEVVESSSTTTAEASAQEIPESDALLWDLEEAYTIKTYNLKEIRKQ</sequence>
<reference evidence="1 2" key="1">
    <citation type="journal article" date="2014" name="BMC Genomics">
        <title>Genomic comparison of sporeforming bacilli isolated from milk.</title>
        <authorList>
            <person name="Moreno Switt A.I."/>
            <person name="Andrus A.D."/>
            <person name="Ranieri M.L."/>
            <person name="Orsi R.H."/>
            <person name="Ivy R."/>
            <person name="den Bakker H.C."/>
            <person name="Martin N.H."/>
            <person name="Wiedmann M."/>
            <person name="Boor K.J."/>
        </authorList>
    </citation>
    <scope>NUCLEOTIDE SEQUENCE [LARGE SCALE GENOMIC DNA]</scope>
    <source>
        <strain evidence="1 2">FSL R5-213</strain>
    </source>
</reference>
<dbReference type="RefSeq" id="WP_051448777.1">
    <property type="nucleotide sequence ID" value="NZ_ASQA01000034.1"/>
</dbReference>
<dbReference type="eggNOG" id="ENOG5032XDX">
    <property type="taxonomic scope" value="Bacteria"/>
</dbReference>
<dbReference type="Proteomes" id="UP000019062">
    <property type="component" value="Unassembled WGS sequence"/>
</dbReference>
<organism evidence="1 2">
    <name type="scientific">Viridibacillus arenosi FSL R5-213</name>
    <dbReference type="NCBI Taxonomy" id="1227360"/>
    <lineage>
        <taxon>Bacteria</taxon>
        <taxon>Bacillati</taxon>
        <taxon>Bacillota</taxon>
        <taxon>Bacilli</taxon>
        <taxon>Bacillales</taxon>
        <taxon>Caryophanaceae</taxon>
        <taxon>Viridibacillus</taxon>
    </lineage>
</organism>
<keyword evidence="2" id="KW-1185">Reference proteome</keyword>
<evidence type="ECO:0000313" key="1">
    <source>
        <dbReference type="EMBL" id="ETT82480.1"/>
    </source>
</evidence>
<gene>
    <name evidence="1" type="ORF">C176_15857</name>
</gene>
<evidence type="ECO:0000313" key="2">
    <source>
        <dbReference type="Proteomes" id="UP000019062"/>
    </source>
</evidence>
<protein>
    <submittedName>
        <fullName evidence="1">Uncharacterized protein</fullName>
    </submittedName>
</protein>
<accession>W4EPI7</accession>
<dbReference type="EMBL" id="ASQA01000034">
    <property type="protein sequence ID" value="ETT82480.1"/>
    <property type="molecule type" value="Genomic_DNA"/>
</dbReference>
<proteinExistence type="predicted"/>
<comment type="caution">
    <text evidence="1">The sequence shown here is derived from an EMBL/GenBank/DDBJ whole genome shotgun (WGS) entry which is preliminary data.</text>
</comment>
<dbReference type="AlphaFoldDB" id="W4EPI7"/>
<name>W4EPI7_9BACL</name>